<dbReference type="RefSeq" id="WP_139304842.1">
    <property type="nucleotide sequence ID" value="NZ_FNQO01000002.1"/>
</dbReference>
<proteinExistence type="predicted"/>
<evidence type="ECO:0000313" key="2">
    <source>
        <dbReference type="EMBL" id="SEA09388.1"/>
    </source>
</evidence>
<dbReference type="AlphaFoldDB" id="A0A1H3YEP8"/>
<evidence type="ECO:0008006" key="4">
    <source>
        <dbReference type="Google" id="ProtNLM"/>
    </source>
</evidence>
<keyword evidence="1" id="KW-0732">Signal</keyword>
<feature type="signal peptide" evidence="1">
    <location>
        <begin position="1"/>
        <end position="17"/>
    </location>
</feature>
<name>A0A1H3YEP8_9GAMM</name>
<gene>
    <name evidence="2" type="ORF">SAMN05216562_1687</name>
</gene>
<dbReference type="EMBL" id="FNQO01000002">
    <property type="protein sequence ID" value="SEA09388.1"/>
    <property type="molecule type" value="Genomic_DNA"/>
</dbReference>
<dbReference type="STRING" id="658218.SAMN05216562_1687"/>
<evidence type="ECO:0000313" key="3">
    <source>
        <dbReference type="Proteomes" id="UP000198658"/>
    </source>
</evidence>
<feature type="chain" id="PRO_5011696696" description="Lipoprotein" evidence="1">
    <location>
        <begin position="18"/>
        <end position="232"/>
    </location>
</feature>
<dbReference type="OrthoDB" id="5741521at2"/>
<keyword evidence="3" id="KW-1185">Reference proteome</keyword>
<organism evidence="2 3">
    <name type="scientific">Microbulbifer marinus</name>
    <dbReference type="NCBI Taxonomy" id="658218"/>
    <lineage>
        <taxon>Bacteria</taxon>
        <taxon>Pseudomonadati</taxon>
        <taxon>Pseudomonadota</taxon>
        <taxon>Gammaproteobacteria</taxon>
        <taxon>Cellvibrionales</taxon>
        <taxon>Microbulbiferaceae</taxon>
        <taxon>Microbulbifer</taxon>
    </lineage>
</organism>
<reference evidence="3" key="1">
    <citation type="submission" date="2016-10" db="EMBL/GenBank/DDBJ databases">
        <authorList>
            <person name="Varghese N."/>
            <person name="Submissions S."/>
        </authorList>
    </citation>
    <scope>NUCLEOTIDE SEQUENCE [LARGE SCALE GENOMIC DNA]</scope>
    <source>
        <strain evidence="3">CGMCC 1.10657</strain>
    </source>
</reference>
<protein>
    <recommendedName>
        <fullName evidence="4">Lipoprotein</fullName>
    </recommendedName>
</protein>
<dbReference type="Proteomes" id="UP000198658">
    <property type="component" value="Unassembled WGS sequence"/>
</dbReference>
<dbReference type="PROSITE" id="PS51257">
    <property type="entry name" value="PROKAR_LIPOPROTEIN"/>
    <property type="match status" value="1"/>
</dbReference>
<evidence type="ECO:0000256" key="1">
    <source>
        <dbReference type="SAM" id="SignalP"/>
    </source>
</evidence>
<accession>A0A1H3YEP8</accession>
<sequence length="232" mass="25003">MRNVFLPLVLASPLFLAACGQQPAVSGDALSASGAGAHAAIRSEAGARGLLPRRSGLDAVAAAPALNLSGASVYLAPLEIDYRSQDASSLQPIGFRNRTLDASERARLQQTMAQAFAENFLGPRGGRLAAGSGAADYTLRLRLTNFYLPAPLEQTTRLRQVFSESVAYGTLSGTLYDRSGNVVLQFRDRREFGDTFAGSGGERLQRFSPPAFWADMRMDLRRAFSSLDRSLR</sequence>